<accession>A0A8T2TV10</accession>
<feature type="compositionally biased region" description="Basic and acidic residues" evidence="1">
    <location>
        <begin position="361"/>
        <end position="373"/>
    </location>
</feature>
<dbReference type="AlphaFoldDB" id="A0A8T2TV10"/>
<dbReference type="OrthoDB" id="1928745at2759"/>
<organism evidence="2 3">
    <name type="scientific">Ceratopteris richardii</name>
    <name type="common">Triangle waterfern</name>
    <dbReference type="NCBI Taxonomy" id="49495"/>
    <lineage>
        <taxon>Eukaryota</taxon>
        <taxon>Viridiplantae</taxon>
        <taxon>Streptophyta</taxon>
        <taxon>Embryophyta</taxon>
        <taxon>Tracheophyta</taxon>
        <taxon>Polypodiopsida</taxon>
        <taxon>Polypodiidae</taxon>
        <taxon>Polypodiales</taxon>
        <taxon>Pteridineae</taxon>
        <taxon>Pteridaceae</taxon>
        <taxon>Parkerioideae</taxon>
        <taxon>Ceratopteris</taxon>
    </lineage>
</organism>
<feature type="region of interest" description="Disordered" evidence="1">
    <location>
        <begin position="689"/>
        <end position="742"/>
    </location>
</feature>
<sequence>MSWFADPGRFLRRSHRKGDADHQEIPSTSKPSKDGGKLRDGSLFVLMQSSRSNSLEKSTEDDDDPFSHGKIEESTLTEDGQEPRDQISSESTDFSPRRQSLGAFGRDLSLIRQAAAILIANVPSPHGDHDHERQSNSAREDGLQSSPLGVDDIEGTLQHANTDDDASYMRTVGHAYIEANVNEENAEGERQLIERERELPVSKQCADRESKTNELTWKSEEIVSSVVGDVNNHHALGHDLSLGLHVNSDNEADNTDESECKVISEDPAALARSSQEGNVKSSLISVARERKRNKQAGRKLSKGRNSPDQALSKERAMKKNSVSSRKTLKNGDAKNQRMKIHESMENDKRFEEEEDAVTGEMKTRSFGKGDLEHPSISGGSTRSLEESTMSAKDSLIRHISGGSFTREPTFNSKSIGPPVYSTERQYMTQESFAFDHGANFEEQAHISIGWDGLLNHDMRDQVSSTFSTPKTSTRPSLSQLQADQIDWRTKDERPRANASHVNPKHTSRRGQLAVDSPSMLQHRNGHMIDQESASARVASDMRDVDVIRSPYVTMRATKSPVISPTDEGFLLQKDQMLRETSRRSLGQQYIDLHSRRDRSRLKVDARDPWLDVRGDPFTLPMIRDPTSLIPQEDDMEEEEPRTSVSYEILQQSPWRRPQHIDVEDLVPSSARFPAFSLQERETMKVTEVRASRGHSTEPNFSRSPQIGGLSGTMADQIDSRKREARGRISTRRDSLELESRRQSHYINERRDFSLLQTGSSQHFYPQDDADDLPSSPLSAHQASMLVKRRGLNEKYVSSLPISPSFLPENHDKYYQSSSPFLHRTGFLSSQKDQQESAMTSDGEVPRPITDGNRSEISAYHDFYFKKKTEPSYMHEKFEDLSHERASSYHYKEFVAKDYNEEDLTPLEWQRINGSGDHGEAFYEEDHHSMLSFSRQKEKSMAANHVAAIKQHIMKKNSEKQLREVDNKHQPSRQDIESFIASSTETYPPPAHSNSNTFTRTNALAFATASMSPTRRSQSSEEGGLQERQTRAAEARQMRSRFAQLVVEMVGCAGEDAVHDLLDLEDFVDSYESLSRGGLFKLVVDQFFHELCCELSQPVSQENDSVLCTALFRLEQMNPSSS</sequence>
<feature type="compositionally biased region" description="Basic and acidic residues" evidence="1">
    <location>
        <begin position="329"/>
        <end position="351"/>
    </location>
</feature>
<comment type="caution">
    <text evidence="2">The sequence shown here is derived from an EMBL/GenBank/DDBJ whole genome shotgun (WGS) entry which is preliminary data.</text>
</comment>
<dbReference type="Proteomes" id="UP000825935">
    <property type="component" value="Chromosome 10"/>
</dbReference>
<feature type="compositionally biased region" description="Polar residues" evidence="1">
    <location>
        <begin position="88"/>
        <end position="98"/>
    </location>
</feature>
<reference evidence="2" key="1">
    <citation type="submission" date="2021-08" db="EMBL/GenBank/DDBJ databases">
        <title>WGS assembly of Ceratopteris richardii.</title>
        <authorList>
            <person name="Marchant D.B."/>
            <person name="Chen G."/>
            <person name="Jenkins J."/>
            <person name="Shu S."/>
            <person name="Leebens-Mack J."/>
            <person name="Grimwood J."/>
            <person name="Schmutz J."/>
            <person name="Soltis P."/>
            <person name="Soltis D."/>
            <person name="Chen Z.-H."/>
        </authorList>
    </citation>
    <scope>NUCLEOTIDE SEQUENCE</scope>
    <source>
        <strain evidence="2">Whitten #5841</strain>
        <tissue evidence="2">Leaf</tissue>
    </source>
</reference>
<feature type="region of interest" description="Disordered" evidence="1">
    <location>
        <begin position="122"/>
        <end position="151"/>
    </location>
</feature>
<feature type="compositionally biased region" description="Polar residues" evidence="1">
    <location>
        <begin position="272"/>
        <end position="284"/>
    </location>
</feature>
<evidence type="ECO:0000256" key="1">
    <source>
        <dbReference type="SAM" id="MobiDB-lite"/>
    </source>
</evidence>
<dbReference type="EMBL" id="CM035415">
    <property type="protein sequence ID" value="KAH7427287.1"/>
    <property type="molecule type" value="Genomic_DNA"/>
</dbReference>
<evidence type="ECO:0000313" key="2">
    <source>
        <dbReference type="EMBL" id="KAH7427287.1"/>
    </source>
</evidence>
<feature type="compositionally biased region" description="Basic and acidic residues" evidence="1">
    <location>
        <begin position="485"/>
        <end position="495"/>
    </location>
</feature>
<feature type="compositionally biased region" description="Polar residues" evidence="1">
    <location>
        <begin position="47"/>
        <end position="56"/>
    </location>
</feature>
<feature type="region of interest" description="Disordered" evidence="1">
    <location>
        <begin position="828"/>
        <end position="851"/>
    </location>
</feature>
<feature type="compositionally biased region" description="Basic and acidic residues" evidence="1">
    <location>
        <begin position="126"/>
        <end position="142"/>
    </location>
</feature>
<protein>
    <submittedName>
        <fullName evidence="2">Uncharacterized protein</fullName>
    </submittedName>
</protein>
<feature type="region of interest" description="Disordered" evidence="1">
    <location>
        <begin position="463"/>
        <end position="514"/>
    </location>
</feature>
<feature type="compositionally biased region" description="Polar residues" evidence="1">
    <location>
        <begin position="463"/>
        <end position="482"/>
    </location>
</feature>
<gene>
    <name evidence="2" type="ORF">KP509_10G037600</name>
</gene>
<feature type="compositionally biased region" description="Polar residues" evidence="1">
    <location>
        <begin position="828"/>
        <end position="839"/>
    </location>
</feature>
<feature type="region of interest" description="Disordered" evidence="1">
    <location>
        <begin position="267"/>
        <end position="383"/>
    </location>
</feature>
<feature type="region of interest" description="Disordered" evidence="1">
    <location>
        <begin position="1008"/>
        <end position="1033"/>
    </location>
</feature>
<feature type="compositionally biased region" description="Basic and acidic residues" evidence="1">
    <location>
        <begin position="31"/>
        <end position="40"/>
    </location>
</feature>
<proteinExistence type="predicted"/>
<name>A0A8T2TV10_CERRI</name>
<feature type="compositionally biased region" description="Basic residues" evidence="1">
    <location>
        <begin position="289"/>
        <end position="302"/>
    </location>
</feature>
<keyword evidence="3" id="KW-1185">Reference proteome</keyword>
<feature type="compositionally biased region" description="Polar residues" evidence="1">
    <location>
        <begin position="1008"/>
        <end position="1020"/>
    </location>
</feature>
<evidence type="ECO:0000313" key="3">
    <source>
        <dbReference type="Proteomes" id="UP000825935"/>
    </source>
</evidence>
<feature type="region of interest" description="Disordered" evidence="1">
    <location>
        <begin position="1"/>
        <end position="100"/>
    </location>
</feature>
<feature type="compositionally biased region" description="Basic and acidic residues" evidence="1">
    <location>
        <begin position="730"/>
        <end position="742"/>
    </location>
</feature>